<dbReference type="RefSeq" id="WP_059350654.1">
    <property type="nucleotide sequence ID" value="NZ_LDYG01000021.1"/>
</dbReference>
<accession>A0A147KAC8</accession>
<dbReference type="Gene3D" id="3.10.180.10">
    <property type="entry name" value="2,3-Dihydroxybiphenyl 1,2-Dioxygenase, domain 1"/>
    <property type="match status" value="1"/>
</dbReference>
<sequence>MFTVGSIFIPVNNLEESIEWYQKVLNIHLLDRWESEEEKGAGFCFHKGDIQLGLIEVKSSDSTEFNIDDHQKNSYYNFKVGDIKAACHHLMNQDVKVTKIENFGGMKFFDFFDLHGHSFSVVEEVAGSPFHSDHIKRIQSTL</sequence>
<evidence type="ECO:0000259" key="1">
    <source>
        <dbReference type="PROSITE" id="PS51819"/>
    </source>
</evidence>
<dbReference type="CDD" id="cd06587">
    <property type="entry name" value="VOC"/>
    <property type="match status" value="1"/>
</dbReference>
<feature type="domain" description="VOC" evidence="1">
    <location>
        <begin position="3"/>
        <end position="124"/>
    </location>
</feature>
<keyword evidence="3" id="KW-1185">Reference proteome</keyword>
<dbReference type="EMBL" id="LDYG01000021">
    <property type="protein sequence ID" value="KUP07637.1"/>
    <property type="molecule type" value="Genomic_DNA"/>
</dbReference>
<dbReference type="InterPro" id="IPR029068">
    <property type="entry name" value="Glyas_Bleomycin-R_OHBP_Dase"/>
</dbReference>
<dbReference type="SUPFAM" id="SSF54593">
    <property type="entry name" value="Glyoxalase/Bleomycin resistance protein/Dihydroxybiphenyl dioxygenase"/>
    <property type="match status" value="1"/>
</dbReference>
<dbReference type="STRING" id="1150625.Q75_05270"/>
<dbReference type="AlphaFoldDB" id="A0A147KAC8"/>
<dbReference type="Proteomes" id="UP000074108">
    <property type="component" value="Unassembled WGS sequence"/>
</dbReference>
<dbReference type="InterPro" id="IPR037523">
    <property type="entry name" value="VOC_core"/>
</dbReference>
<evidence type="ECO:0000313" key="3">
    <source>
        <dbReference type="Proteomes" id="UP000074108"/>
    </source>
</evidence>
<gene>
    <name evidence="2" type="ORF">Q75_05270</name>
</gene>
<dbReference type="InterPro" id="IPR004360">
    <property type="entry name" value="Glyas_Fos-R_dOase_dom"/>
</dbReference>
<name>A0A147KAC8_9BACI</name>
<organism evidence="2 3">
    <name type="scientific">Bacillus coahuilensis p1.1.43</name>
    <dbReference type="NCBI Taxonomy" id="1150625"/>
    <lineage>
        <taxon>Bacteria</taxon>
        <taxon>Bacillati</taxon>
        <taxon>Bacillota</taxon>
        <taxon>Bacilli</taxon>
        <taxon>Bacillales</taxon>
        <taxon>Bacillaceae</taxon>
        <taxon>Bacillus</taxon>
    </lineage>
</organism>
<reference evidence="2 3" key="1">
    <citation type="journal article" date="2016" name="Front. Microbiol.">
        <title>Microevolution Analysis of Bacillus coahuilensis Unveils Differences in Phosphorus Acquisition Strategies and Their Regulation.</title>
        <authorList>
            <person name="Gomez-Lunar Z."/>
            <person name="Hernandez-Gonzalez I."/>
            <person name="Rodriguez-Torres M.D."/>
            <person name="Souza V."/>
            <person name="Olmedo-Alvarez G."/>
        </authorList>
    </citation>
    <scope>NUCLEOTIDE SEQUENCE [LARGE SCALE GENOMIC DNA]</scope>
    <source>
        <strain evidence="3">p1.1.43</strain>
    </source>
</reference>
<dbReference type="PATRIC" id="fig|1150625.3.peg.1106"/>
<dbReference type="PROSITE" id="PS51819">
    <property type="entry name" value="VOC"/>
    <property type="match status" value="1"/>
</dbReference>
<dbReference type="Pfam" id="PF00903">
    <property type="entry name" value="Glyoxalase"/>
    <property type="match status" value="1"/>
</dbReference>
<dbReference type="OrthoDB" id="2184229at2"/>
<evidence type="ECO:0000313" key="2">
    <source>
        <dbReference type="EMBL" id="KUP07637.1"/>
    </source>
</evidence>
<protein>
    <submittedName>
        <fullName evidence="2">Glyoxalase</fullName>
    </submittedName>
</protein>
<proteinExistence type="predicted"/>
<comment type="caution">
    <text evidence="2">The sequence shown here is derived from an EMBL/GenBank/DDBJ whole genome shotgun (WGS) entry which is preliminary data.</text>
</comment>